<evidence type="ECO:0000256" key="7">
    <source>
        <dbReference type="ARBA" id="ARBA00023065"/>
    </source>
</evidence>
<evidence type="ECO:0000313" key="12">
    <source>
        <dbReference type="Proteomes" id="UP001321473"/>
    </source>
</evidence>
<dbReference type="InterPro" id="IPR006667">
    <property type="entry name" value="SLC41_membr_dom"/>
</dbReference>
<feature type="transmembrane region" description="Helical" evidence="9">
    <location>
        <begin position="374"/>
        <end position="394"/>
    </location>
</feature>
<protein>
    <recommendedName>
        <fullName evidence="10">SLC41A/MgtE integral membrane domain-containing protein</fullName>
    </recommendedName>
</protein>
<evidence type="ECO:0000256" key="9">
    <source>
        <dbReference type="SAM" id="Phobius"/>
    </source>
</evidence>
<dbReference type="GO" id="GO:0008324">
    <property type="term" value="F:monoatomic cation transmembrane transporter activity"/>
    <property type="evidence" value="ECO:0007669"/>
    <property type="project" value="InterPro"/>
</dbReference>
<dbReference type="PANTHER" id="PTHR16228:SF7">
    <property type="entry name" value="SLC41A_MGTE INTEGRAL MEMBRANE DOMAIN-CONTAINING PROTEIN"/>
    <property type="match status" value="1"/>
</dbReference>
<keyword evidence="8 9" id="KW-0472">Membrane</keyword>
<evidence type="ECO:0000256" key="1">
    <source>
        <dbReference type="ARBA" id="ARBA00004141"/>
    </source>
</evidence>
<dbReference type="GO" id="GO:0005886">
    <property type="term" value="C:plasma membrane"/>
    <property type="evidence" value="ECO:0007669"/>
    <property type="project" value="TreeGrafter"/>
</dbReference>
<feature type="transmembrane region" description="Helical" evidence="9">
    <location>
        <begin position="311"/>
        <end position="332"/>
    </location>
</feature>
<keyword evidence="5" id="KW-0460">Magnesium</keyword>
<name>A0AAQ4D7W5_AMBAM</name>
<keyword evidence="6 9" id="KW-1133">Transmembrane helix</keyword>
<feature type="transmembrane region" description="Helical" evidence="9">
    <location>
        <begin position="237"/>
        <end position="267"/>
    </location>
</feature>
<feature type="transmembrane region" description="Helical" evidence="9">
    <location>
        <begin position="279"/>
        <end position="299"/>
    </location>
</feature>
<feature type="domain" description="SLC41A/MgtE integral membrane" evidence="10">
    <location>
        <begin position="164"/>
        <end position="298"/>
    </location>
</feature>
<dbReference type="InterPro" id="IPR045349">
    <property type="entry name" value="SLC41A1-3"/>
</dbReference>
<feature type="transmembrane region" description="Helical" evidence="9">
    <location>
        <begin position="465"/>
        <end position="490"/>
    </location>
</feature>
<accession>A0AAQ4D7W5</accession>
<comment type="caution">
    <text evidence="11">The sequence shown here is derived from an EMBL/GenBank/DDBJ whole genome shotgun (WGS) entry which is preliminary data.</text>
</comment>
<dbReference type="SUPFAM" id="SSF161093">
    <property type="entry name" value="MgtE membrane domain-like"/>
    <property type="match status" value="2"/>
</dbReference>
<evidence type="ECO:0000256" key="6">
    <source>
        <dbReference type="ARBA" id="ARBA00022989"/>
    </source>
</evidence>
<evidence type="ECO:0000256" key="2">
    <source>
        <dbReference type="ARBA" id="ARBA00009749"/>
    </source>
</evidence>
<evidence type="ECO:0000256" key="8">
    <source>
        <dbReference type="ARBA" id="ARBA00023136"/>
    </source>
</evidence>
<dbReference type="Proteomes" id="UP001321473">
    <property type="component" value="Unassembled WGS sequence"/>
</dbReference>
<dbReference type="Pfam" id="PF01769">
    <property type="entry name" value="MgtE"/>
    <property type="match status" value="1"/>
</dbReference>
<dbReference type="PANTHER" id="PTHR16228">
    <property type="entry name" value="DIVALENT CATION TRANSPORTER SOLUTE CARRIER FAMILY 41"/>
    <property type="match status" value="1"/>
</dbReference>
<keyword evidence="12" id="KW-1185">Reference proteome</keyword>
<dbReference type="Gene3D" id="1.10.357.20">
    <property type="entry name" value="SLC41 divalent cation transporters, integral membrane domain"/>
    <property type="match status" value="2"/>
</dbReference>
<evidence type="ECO:0000256" key="5">
    <source>
        <dbReference type="ARBA" id="ARBA00022842"/>
    </source>
</evidence>
<evidence type="ECO:0000259" key="10">
    <source>
        <dbReference type="Pfam" id="PF01769"/>
    </source>
</evidence>
<dbReference type="AlphaFoldDB" id="A0AAQ4D7W5"/>
<dbReference type="FunFam" id="1.10.357.20:FF:000001">
    <property type="entry name" value="Solute carrier family 41 member 2"/>
    <property type="match status" value="1"/>
</dbReference>
<gene>
    <name evidence="11" type="ORF">V5799_003814</name>
</gene>
<keyword evidence="3" id="KW-0813">Transport</keyword>
<feature type="non-terminal residue" evidence="11">
    <location>
        <position position="639"/>
    </location>
</feature>
<evidence type="ECO:0000313" key="11">
    <source>
        <dbReference type="EMBL" id="KAK8758555.1"/>
    </source>
</evidence>
<organism evidence="11 12">
    <name type="scientific">Amblyomma americanum</name>
    <name type="common">Lone star tick</name>
    <dbReference type="NCBI Taxonomy" id="6943"/>
    <lineage>
        <taxon>Eukaryota</taxon>
        <taxon>Metazoa</taxon>
        <taxon>Ecdysozoa</taxon>
        <taxon>Arthropoda</taxon>
        <taxon>Chelicerata</taxon>
        <taxon>Arachnida</taxon>
        <taxon>Acari</taxon>
        <taxon>Parasitiformes</taxon>
        <taxon>Ixodida</taxon>
        <taxon>Ixodoidea</taxon>
        <taxon>Ixodidae</taxon>
        <taxon>Amblyomminae</taxon>
        <taxon>Amblyomma</taxon>
    </lineage>
</organism>
<keyword evidence="4 9" id="KW-0812">Transmembrane</keyword>
<evidence type="ECO:0000256" key="4">
    <source>
        <dbReference type="ARBA" id="ARBA00022692"/>
    </source>
</evidence>
<evidence type="ECO:0000256" key="3">
    <source>
        <dbReference type="ARBA" id="ARBA00022448"/>
    </source>
</evidence>
<reference evidence="11 12" key="1">
    <citation type="journal article" date="2023" name="Arcadia Sci">
        <title>De novo assembly of a long-read Amblyomma americanum tick genome.</title>
        <authorList>
            <person name="Chou S."/>
            <person name="Poskanzer K.E."/>
            <person name="Rollins M."/>
            <person name="Thuy-Boun P.S."/>
        </authorList>
    </citation>
    <scope>NUCLEOTIDE SEQUENCE [LARGE SCALE GENOMIC DNA]</scope>
    <source>
        <strain evidence="11">F_SG_1</strain>
        <tissue evidence="11">Salivary glands</tissue>
    </source>
</reference>
<feature type="transmembrane region" description="Helical" evidence="9">
    <location>
        <begin position="434"/>
        <end position="453"/>
    </location>
</feature>
<feature type="transmembrane region" description="Helical" evidence="9">
    <location>
        <begin position="201"/>
        <end position="225"/>
    </location>
</feature>
<comment type="subcellular location">
    <subcellularLocation>
        <location evidence="1">Membrane</location>
        <topology evidence="1">Multi-pass membrane protein</topology>
    </subcellularLocation>
</comment>
<keyword evidence="7" id="KW-0406">Ion transport</keyword>
<dbReference type="EMBL" id="JARKHS020033996">
    <property type="protein sequence ID" value="KAK8758555.1"/>
    <property type="molecule type" value="Genomic_DNA"/>
</dbReference>
<proteinExistence type="inferred from homology"/>
<feature type="transmembrane region" description="Helical" evidence="9">
    <location>
        <begin position="160"/>
        <end position="180"/>
    </location>
</feature>
<sequence length="639" mass="69354">MPATDQRNGGPAATTTGFWARPRVITAHEITRKAADEMLSLAASHCRVGFLEKRPNMRGTKDSSVATADGGVAIIELPLALSSTADDLPAAGDVVLAGSGGSSDRLDVKGEEEPEKSESLWVTCVQVFLPFLLAGMGSVAASLLLDHVKDWPVYAAYRELFVLIPPLLGLNGNLEMTLVARMSTQVNLDRLTTIKSQLRQAAANMALLQCQSTVVALVACGLALAKGVARHGSGITPLYACMLCACGLAAANVASMVLGAFMTTVVLVARRCGLNPDNVAAPIAASLGDLTTLTLLSTISSRLLLWKDSSWMTPGVVLMSVLLLPLWFFLAFRHENTRSVLKVGWPPILAAVLVSSFGGYILDFSVIRFEGIALHLSAVNAVGGNLAAIFCCRLSTFLSRRVERGVLPPEDASRCPNPLGLFFAGSEVSRVARILLLVVIPGQLIFLTATDLLRYGTFNVTPLFGFLYVLVALVQVAVLLFLSRSLVYWLDRRRPCCQRVTVTAARRDSDRKQPVCTRHLGPLWPPPGKSLTTAQKATRPQKTYSHLRQPRIGGHLLLKYLAALARAPPTGAAGGHREKHLVRLVRVQDRSRKQCPELRLQYPPKRCRSRESPFSFFFSCRKSRKSIKEKYSNHPISAS</sequence>
<comment type="similarity">
    <text evidence="2">Belongs to the SLC41A transporter family.</text>
</comment>
<feature type="transmembrane region" description="Helical" evidence="9">
    <location>
        <begin position="344"/>
        <end position="362"/>
    </location>
</feature>
<dbReference type="InterPro" id="IPR036739">
    <property type="entry name" value="SLC41_membr_dom_sf"/>
</dbReference>
<feature type="transmembrane region" description="Helical" evidence="9">
    <location>
        <begin position="119"/>
        <end position="140"/>
    </location>
</feature>